<gene>
    <name evidence="2" type="ORF">J0895_06150</name>
</gene>
<dbReference type="Proteomes" id="UP000664844">
    <property type="component" value="Unassembled WGS sequence"/>
</dbReference>
<protein>
    <submittedName>
        <fullName evidence="2">Uncharacterized protein</fullName>
    </submittedName>
</protein>
<comment type="caution">
    <text evidence="2">The sequence shown here is derived from an EMBL/GenBank/DDBJ whole genome shotgun (WGS) entry which is preliminary data.</text>
</comment>
<reference evidence="2 3" key="1">
    <citation type="submission" date="2021-03" db="EMBL/GenBank/DDBJ databases">
        <title>Metabolic Capacity of the Antarctic Cyanobacterium Phormidium pseudopriestleyi that Sustains Oxygenic Photosynthesis in the Presence of Hydrogen Sulfide.</title>
        <authorList>
            <person name="Lumian J.E."/>
            <person name="Jungblut A.D."/>
            <person name="Dillon M.L."/>
            <person name="Hawes I."/>
            <person name="Doran P.T."/>
            <person name="Mackey T.J."/>
            <person name="Dick G.J."/>
            <person name="Grettenberger C.L."/>
            <person name="Sumner D.Y."/>
        </authorList>
    </citation>
    <scope>NUCLEOTIDE SEQUENCE [LARGE SCALE GENOMIC DNA]</scope>
    <source>
        <strain evidence="2 3">FRX01</strain>
    </source>
</reference>
<evidence type="ECO:0000313" key="2">
    <source>
        <dbReference type="EMBL" id="MBO0348688.1"/>
    </source>
</evidence>
<sequence length="71" mass="8014">MVDIQTPPFDGSAAPRGIESSKASQVFGNTRGYFPATASNWKVAGLDPWRDIWNFIPEVWRNQVKNRSIFS</sequence>
<accession>A0ABS3FNR4</accession>
<evidence type="ECO:0000313" key="3">
    <source>
        <dbReference type="Proteomes" id="UP000664844"/>
    </source>
</evidence>
<proteinExistence type="predicted"/>
<dbReference type="RefSeq" id="WP_207087233.1">
    <property type="nucleotide sequence ID" value="NZ_JAFLQW010000166.1"/>
</dbReference>
<feature type="region of interest" description="Disordered" evidence="1">
    <location>
        <begin position="1"/>
        <end position="21"/>
    </location>
</feature>
<name>A0ABS3FNR4_9CYAN</name>
<organism evidence="2 3">
    <name type="scientific">Phormidium pseudopriestleyi FRX01</name>
    <dbReference type="NCBI Taxonomy" id="1759528"/>
    <lineage>
        <taxon>Bacteria</taxon>
        <taxon>Bacillati</taxon>
        <taxon>Cyanobacteriota</taxon>
        <taxon>Cyanophyceae</taxon>
        <taxon>Oscillatoriophycideae</taxon>
        <taxon>Oscillatoriales</taxon>
        <taxon>Oscillatoriaceae</taxon>
        <taxon>Phormidium</taxon>
    </lineage>
</organism>
<dbReference type="EMBL" id="JAFLQW010000166">
    <property type="protein sequence ID" value="MBO0348688.1"/>
    <property type="molecule type" value="Genomic_DNA"/>
</dbReference>
<evidence type="ECO:0000256" key="1">
    <source>
        <dbReference type="SAM" id="MobiDB-lite"/>
    </source>
</evidence>
<keyword evidence="3" id="KW-1185">Reference proteome</keyword>